<accession>A0AAN9EX33</accession>
<evidence type="ECO:0000313" key="2">
    <source>
        <dbReference type="Proteomes" id="UP001359559"/>
    </source>
</evidence>
<protein>
    <submittedName>
        <fullName evidence="1">Uncharacterized protein</fullName>
    </submittedName>
</protein>
<dbReference type="EMBL" id="JAYKXN010000008">
    <property type="protein sequence ID" value="KAK7264891.1"/>
    <property type="molecule type" value="Genomic_DNA"/>
</dbReference>
<name>A0AAN9EX33_CLITE</name>
<dbReference type="Proteomes" id="UP001359559">
    <property type="component" value="Unassembled WGS sequence"/>
</dbReference>
<gene>
    <name evidence="1" type="ORF">RJT34_32504</name>
</gene>
<organism evidence="1 2">
    <name type="scientific">Clitoria ternatea</name>
    <name type="common">Butterfly pea</name>
    <dbReference type="NCBI Taxonomy" id="43366"/>
    <lineage>
        <taxon>Eukaryota</taxon>
        <taxon>Viridiplantae</taxon>
        <taxon>Streptophyta</taxon>
        <taxon>Embryophyta</taxon>
        <taxon>Tracheophyta</taxon>
        <taxon>Spermatophyta</taxon>
        <taxon>Magnoliopsida</taxon>
        <taxon>eudicotyledons</taxon>
        <taxon>Gunneridae</taxon>
        <taxon>Pentapetalae</taxon>
        <taxon>rosids</taxon>
        <taxon>fabids</taxon>
        <taxon>Fabales</taxon>
        <taxon>Fabaceae</taxon>
        <taxon>Papilionoideae</taxon>
        <taxon>50 kb inversion clade</taxon>
        <taxon>NPAAA clade</taxon>
        <taxon>indigoferoid/millettioid clade</taxon>
        <taxon>Phaseoleae</taxon>
        <taxon>Clitoria</taxon>
    </lineage>
</organism>
<reference evidence="1 2" key="1">
    <citation type="submission" date="2024-01" db="EMBL/GenBank/DDBJ databases">
        <title>The genomes of 5 underutilized Papilionoideae crops provide insights into root nodulation and disease resistance.</title>
        <authorList>
            <person name="Yuan L."/>
        </authorList>
    </citation>
    <scope>NUCLEOTIDE SEQUENCE [LARGE SCALE GENOMIC DNA]</scope>
    <source>
        <strain evidence="1">LY-2023</strain>
        <tissue evidence="1">Leaf</tissue>
    </source>
</reference>
<evidence type="ECO:0000313" key="1">
    <source>
        <dbReference type="EMBL" id="KAK7264891.1"/>
    </source>
</evidence>
<proteinExistence type="predicted"/>
<comment type="caution">
    <text evidence="1">The sequence shown here is derived from an EMBL/GenBank/DDBJ whole genome shotgun (WGS) entry which is preliminary data.</text>
</comment>
<sequence length="115" mass="13106">MHLARSAWSREQLDRSEAFLNCISKEFLCMHAMALLLPHLVLRFNKAALTFEIYLLGRFVTNDDDSPSNWHLGMLLEFNPSGIDSFDPKSRELQFTIFIDAESLLGSPVCVESNN</sequence>
<dbReference type="AlphaFoldDB" id="A0AAN9EX33"/>
<keyword evidence="2" id="KW-1185">Reference proteome</keyword>